<evidence type="ECO:0000313" key="3">
    <source>
        <dbReference type="EMBL" id="AXE28110.1"/>
    </source>
</evidence>
<organism evidence="3 4">
    <name type="scientific">Streptomyces globosus</name>
    <dbReference type="NCBI Taxonomy" id="68209"/>
    <lineage>
        <taxon>Bacteria</taxon>
        <taxon>Bacillati</taxon>
        <taxon>Actinomycetota</taxon>
        <taxon>Actinomycetes</taxon>
        <taxon>Kitasatosporales</taxon>
        <taxon>Streptomycetaceae</taxon>
        <taxon>Streptomyces</taxon>
    </lineage>
</organism>
<evidence type="ECO:0000313" key="4">
    <source>
        <dbReference type="Proteomes" id="UP000252004"/>
    </source>
</evidence>
<keyword evidence="3" id="KW-0614">Plasmid</keyword>
<gene>
    <name evidence="3" type="ORF">C0216_31960</name>
</gene>
<dbReference type="Proteomes" id="UP000252004">
    <property type="component" value="Plasmid unnamed2"/>
</dbReference>
<evidence type="ECO:0000256" key="1">
    <source>
        <dbReference type="SAM" id="MobiDB-lite"/>
    </source>
</evidence>
<keyword evidence="2" id="KW-0472">Membrane</keyword>
<reference evidence="3 4" key="1">
    <citation type="submission" date="2018-01" db="EMBL/GenBank/DDBJ databases">
        <title>Draft genome Sequence of streptomyces globosus LZH-48.</title>
        <authorList>
            <person name="Ran K."/>
            <person name="Li Z."/>
            <person name="Wei S."/>
            <person name="Dong R."/>
        </authorList>
    </citation>
    <scope>NUCLEOTIDE SEQUENCE [LARGE SCALE GENOMIC DNA]</scope>
    <source>
        <strain evidence="3 4">LZH-48</strain>
        <plasmid evidence="3 4">unnamed2</plasmid>
    </source>
</reference>
<keyword evidence="4" id="KW-1185">Reference proteome</keyword>
<dbReference type="OrthoDB" id="10018013at2"/>
<keyword evidence="2" id="KW-1133">Transmembrane helix</keyword>
<protein>
    <submittedName>
        <fullName evidence="3">Uncharacterized protein</fullName>
    </submittedName>
</protein>
<dbReference type="KEGG" id="sgz:C0216_31960"/>
<evidence type="ECO:0000256" key="2">
    <source>
        <dbReference type="SAM" id="Phobius"/>
    </source>
</evidence>
<accession>A0A344UB39</accession>
<dbReference type="EMBL" id="CP030864">
    <property type="protein sequence ID" value="AXE28110.1"/>
    <property type="molecule type" value="Genomic_DNA"/>
</dbReference>
<feature type="transmembrane region" description="Helical" evidence="2">
    <location>
        <begin position="12"/>
        <end position="32"/>
    </location>
</feature>
<sequence length="166" mass="17271">MAGGSSRNESGRWGAVAGAAASVLAIFAWLGVESPKELRDLLSPGAESSPVAATPTGYSPRPLPTRTKQPTSRVDPGCRAGTDAVSATTAALEGDTAPSQWRGFASNFDAAADRADGLEVRLALAAVATDMRLYADALEARNSEALQSIHKQRSKDLQRFLRACGG</sequence>
<proteinExistence type="predicted"/>
<feature type="region of interest" description="Disordered" evidence="1">
    <location>
        <begin position="40"/>
        <end position="81"/>
    </location>
</feature>
<geneLocation type="plasmid" evidence="3 4">
    <name>unnamed2</name>
</geneLocation>
<name>A0A344UB39_9ACTN</name>
<keyword evidence="2" id="KW-0812">Transmembrane</keyword>
<dbReference type="AlphaFoldDB" id="A0A344UB39"/>